<name>A0A645JD55_9ZZZZ</name>
<gene>
    <name evidence="1" type="ORF">SDC9_206048</name>
</gene>
<dbReference type="AlphaFoldDB" id="A0A645JD55"/>
<protein>
    <submittedName>
        <fullName evidence="1">Uncharacterized protein</fullName>
    </submittedName>
</protein>
<comment type="caution">
    <text evidence="1">The sequence shown here is derived from an EMBL/GenBank/DDBJ whole genome shotgun (WGS) entry which is preliminary data.</text>
</comment>
<proteinExistence type="predicted"/>
<organism evidence="1">
    <name type="scientific">bioreactor metagenome</name>
    <dbReference type="NCBI Taxonomy" id="1076179"/>
    <lineage>
        <taxon>unclassified sequences</taxon>
        <taxon>metagenomes</taxon>
        <taxon>ecological metagenomes</taxon>
    </lineage>
</organism>
<evidence type="ECO:0000313" key="1">
    <source>
        <dbReference type="EMBL" id="MPN58344.1"/>
    </source>
</evidence>
<dbReference type="EMBL" id="VSSQ01130907">
    <property type="protein sequence ID" value="MPN58344.1"/>
    <property type="molecule type" value="Genomic_DNA"/>
</dbReference>
<sequence length="70" mass="7780">MPADDLYTDAGGGVGYFARKGFYIVRLRAGRRKQRDQYADRQRACGGRVVAAYVHDKIADIALGGRYRIG</sequence>
<accession>A0A645JD55</accession>
<reference evidence="1" key="1">
    <citation type="submission" date="2019-08" db="EMBL/GenBank/DDBJ databases">
        <authorList>
            <person name="Kucharzyk K."/>
            <person name="Murdoch R.W."/>
            <person name="Higgins S."/>
            <person name="Loffler F."/>
        </authorList>
    </citation>
    <scope>NUCLEOTIDE SEQUENCE</scope>
</reference>